<dbReference type="AlphaFoldDB" id="A0AAE1C8E3"/>
<feature type="region of interest" description="Disordered" evidence="1">
    <location>
        <begin position="21"/>
        <end position="42"/>
    </location>
</feature>
<dbReference type="Proteomes" id="UP001270362">
    <property type="component" value="Unassembled WGS sequence"/>
</dbReference>
<sequence>MSSRAPSSLRAGRKALEALSHPAGHAQRRYLSSTAPQSSSVVKFRTDNPELKELLTTLREKIILPFYLPPDQRQRVFNAKYKQKLLDDPITMEVDGEELRFGYIDPLHDLPDTKKLVTEAVGAMKTPTDFRNLPALLEGLRLAHRFVKDSVYQKMIRRAGMHGCIDVILDCVKQVKRTGLRLDNSQSINELLAFIQKEALASGWDKKETERALRRTQALVDMLEEEPLHWPTKNPKGKKVFRGFPFYRDPQILAARLHMAAAMAVKHQGGHDVDGKVAKYARELLGLWPTDKGLLELHPVEAYASDAEMRYLLNRNSFLWFASPVLNGLRLAAQVVEPALAQQLLVRAKNVEEQIETALADKDRVPGGRGEELYNELFGAQGSTAA</sequence>
<evidence type="ECO:0000313" key="3">
    <source>
        <dbReference type="Proteomes" id="UP001270362"/>
    </source>
</evidence>
<gene>
    <name evidence="2" type="ORF">B0T22DRAFT_291600</name>
</gene>
<evidence type="ECO:0000256" key="1">
    <source>
        <dbReference type="SAM" id="MobiDB-lite"/>
    </source>
</evidence>
<keyword evidence="3" id="KW-1185">Reference proteome</keyword>
<accession>A0AAE1C8E3</accession>
<organism evidence="2 3">
    <name type="scientific">Podospora appendiculata</name>
    <dbReference type="NCBI Taxonomy" id="314037"/>
    <lineage>
        <taxon>Eukaryota</taxon>
        <taxon>Fungi</taxon>
        <taxon>Dikarya</taxon>
        <taxon>Ascomycota</taxon>
        <taxon>Pezizomycotina</taxon>
        <taxon>Sordariomycetes</taxon>
        <taxon>Sordariomycetidae</taxon>
        <taxon>Sordariales</taxon>
        <taxon>Podosporaceae</taxon>
        <taxon>Podospora</taxon>
    </lineage>
</organism>
<protein>
    <submittedName>
        <fullName evidence="2">Uncharacterized protein</fullName>
    </submittedName>
</protein>
<proteinExistence type="predicted"/>
<reference evidence="2" key="1">
    <citation type="journal article" date="2023" name="Mol. Phylogenet. Evol.">
        <title>Genome-scale phylogeny and comparative genomics of the fungal order Sordariales.</title>
        <authorList>
            <person name="Hensen N."/>
            <person name="Bonometti L."/>
            <person name="Westerberg I."/>
            <person name="Brannstrom I.O."/>
            <person name="Guillou S."/>
            <person name="Cros-Aarteil S."/>
            <person name="Calhoun S."/>
            <person name="Haridas S."/>
            <person name="Kuo A."/>
            <person name="Mondo S."/>
            <person name="Pangilinan J."/>
            <person name="Riley R."/>
            <person name="LaButti K."/>
            <person name="Andreopoulos B."/>
            <person name="Lipzen A."/>
            <person name="Chen C."/>
            <person name="Yan M."/>
            <person name="Daum C."/>
            <person name="Ng V."/>
            <person name="Clum A."/>
            <person name="Steindorff A."/>
            <person name="Ohm R.A."/>
            <person name="Martin F."/>
            <person name="Silar P."/>
            <person name="Natvig D.O."/>
            <person name="Lalanne C."/>
            <person name="Gautier V."/>
            <person name="Ament-Velasquez S.L."/>
            <person name="Kruys A."/>
            <person name="Hutchinson M.I."/>
            <person name="Powell A.J."/>
            <person name="Barry K."/>
            <person name="Miller A.N."/>
            <person name="Grigoriev I.V."/>
            <person name="Debuchy R."/>
            <person name="Gladieux P."/>
            <person name="Hiltunen Thoren M."/>
            <person name="Johannesson H."/>
        </authorList>
    </citation>
    <scope>NUCLEOTIDE SEQUENCE</scope>
    <source>
        <strain evidence="2">CBS 314.62</strain>
    </source>
</reference>
<reference evidence="2" key="2">
    <citation type="submission" date="2023-06" db="EMBL/GenBank/DDBJ databases">
        <authorList>
            <consortium name="Lawrence Berkeley National Laboratory"/>
            <person name="Haridas S."/>
            <person name="Hensen N."/>
            <person name="Bonometti L."/>
            <person name="Westerberg I."/>
            <person name="Brannstrom I.O."/>
            <person name="Guillou S."/>
            <person name="Cros-Aarteil S."/>
            <person name="Calhoun S."/>
            <person name="Kuo A."/>
            <person name="Mondo S."/>
            <person name="Pangilinan J."/>
            <person name="Riley R."/>
            <person name="Labutti K."/>
            <person name="Andreopoulos B."/>
            <person name="Lipzen A."/>
            <person name="Chen C."/>
            <person name="Yanf M."/>
            <person name="Daum C."/>
            <person name="Ng V."/>
            <person name="Clum A."/>
            <person name="Steindorff A."/>
            <person name="Ohm R."/>
            <person name="Martin F."/>
            <person name="Silar P."/>
            <person name="Natvig D."/>
            <person name="Lalanne C."/>
            <person name="Gautier V."/>
            <person name="Ament-Velasquez S.L."/>
            <person name="Kruys A."/>
            <person name="Hutchinson M.I."/>
            <person name="Powell A.J."/>
            <person name="Barry K."/>
            <person name="Miller A.N."/>
            <person name="Grigoriev I.V."/>
            <person name="Debuchy R."/>
            <person name="Gladieux P."/>
            <person name="Thoren M.H."/>
            <person name="Johannesson H."/>
        </authorList>
    </citation>
    <scope>NUCLEOTIDE SEQUENCE</scope>
    <source>
        <strain evidence="2">CBS 314.62</strain>
    </source>
</reference>
<feature type="compositionally biased region" description="Polar residues" evidence="1">
    <location>
        <begin position="30"/>
        <end position="41"/>
    </location>
</feature>
<dbReference type="EMBL" id="JAULSO010000005">
    <property type="protein sequence ID" value="KAK3682669.1"/>
    <property type="molecule type" value="Genomic_DNA"/>
</dbReference>
<evidence type="ECO:0000313" key="2">
    <source>
        <dbReference type="EMBL" id="KAK3682669.1"/>
    </source>
</evidence>
<comment type="caution">
    <text evidence="2">The sequence shown here is derived from an EMBL/GenBank/DDBJ whole genome shotgun (WGS) entry which is preliminary data.</text>
</comment>
<name>A0AAE1C8E3_9PEZI</name>